<gene>
    <name evidence="10" type="ORF">ElyMa_006423300</name>
</gene>
<comment type="cofactor">
    <cofactor evidence="1">
        <name>Zn(2+)</name>
        <dbReference type="ChEBI" id="CHEBI:29105"/>
    </cofactor>
</comment>
<evidence type="ECO:0000313" key="10">
    <source>
        <dbReference type="EMBL" id="GFS01422.1"/>
    </source>
</evidence>
<proteinExistence type="inferred from homology"/>
<keyword evidence="3" id="KW-0645">Protease</keyword>
<dbReference type="InterPro" id="IPR018497">
    <property type="entry name" value="Peptidase_M13_C"/>
</dbReference>
<dbReference type="Proteomes" id="UP000762676">
    <property type="component" value="Unassembled WGS sequence"/>
</dbReference>
<dbReference type="CDD" id="cd08662">
    <property type="entry name" value="M13"/>
    <property type="match status" value="1"/>
</dbReference>
<dbReference type="Pfam" id="PF01431">
    <property type="entry name" value="Peptidase_M13"/>
    <property type="match status" value="1"/>
</dbReference>
<dbReference type="PANTHER" id="PTHR11733:SF167">
    <property type="entry name" value="FI17812P1-RELATED"/>
    <property type="match status" value="1"/>
</dbReference>
<sequence>MLSSRLPSSVFYVPQVNTMIDNLKVEFENQLHTINWMGKKTKAEAFKKLALMARQVGYPDKGFSEEDIDEESEHFKMKADKYYENRQILKSKYRIKALMELTEKTDKTRSLNYGRVGHIIGHEITHGFDDIGSQFDLNGNFRNWWQPQDMKNFRKACQCIVRQYSSFYDNTTELYVNGITTQGENVADNGGLKQSYRAYKKLTAQKGEPELLPGLRLTNDQLFFLAYAQLWCEKSTKETRRQEMLTLNHPPGEFRILGSLQNSPEFSAAYDCPIGSTMNPQQKCSVW</sequence>
<reference evidence="10 11" key="1">
    <citation type="journal article" date="2021" name="Elife">
        <title>Chloroplast acquisition without the gene transfer in kleptoplastic sea slugs, Plakobranchus ocellatus.</title>
        <authorList>
            <person name="Maeda T."/>
            <person name="Takahashi S."/>
            <person name="Yoshida T."/>
            <person name="Shimamura S."/>
            <person name="Takaki Y."/>
            <person name="Nagai Y."/>
            <person name="Toyoda A."/>
            <person name="Suzuki Y."/>
            <person name="Arimoto A."/>
            <person name="Ishii H."/>
            <person name="Satoh N."/>
            <person name="Nishiyama T."/>
            <person name="Hasebe M."/>
            <person name="Maruyama T."/>
            <person name="Minagawa J."/>
            <person name="Obokata J."/>
            <person name="Shigenobu S."/>
        </authorList>
    </citation>
    <scope>NUCLEOTIDE SEQUENCE [LARGE SCALE GENOMIC DNA]</scope>
</reference>
<organism evidence="10 11">
    <name type="scientific">Elysia marginata</name>
    <dbReference type="NCBI Taxonomy" id="1093978"/>
    <lineage>
        <taxon>Eukaryota</taxon>
        <taxon>Metazoa</taxon>
        <taxon>Spiralia</taxon>
        <taxon>Lophotrochozoa</taxon>
        <taxon>Mollusca</taxon>
        <taxon>Gastropoda</taxon>
        <taxon>Heterobranchia</taxon>
        <taxon>Euthyneura</taxon>
        <taxon>Panpulmonata</taxon>
        <taxon>Sacoglossa</taxon>
        <taxon>Placobranchoidea</taxon>
        <taxon>Plakobranchidae</taxon>
        <taxon>Elysia</taxon>
    </lineage>
</organism>
<protein>
    <submittedName>
        <fullName evidence="10">Endothelin-converting enzyme 2 protein</fullName>
    </submittedName>
</protein>
<evidence type="ECO:0000256" key="4">
    <source>
        <dbReference type="ARBA" id="ARBA00022723"/>
    </source>
</evidence>
<dbReference type="InterPro" id="IPR024079">
    <property type="entry name" value="MetalloPept_cat_dom_sf"/>
</dbReference>
<dbReference type="GO" id="GO:0005886">
    <property type="term" value="C:plasma membrane"/>
    <property type="evidence" value="ECO:0007669"/>
    <property type="project" value="TreeGrafter"/>
</dbReference>
<dbReference type="PRINTS" id="PR00786">
    <property type="entry name" value="NEPRILYSIN"/>
</dbReference>
<evidence type="ECO:0000259" key="9">
    <source>
        <dbReference type="Pfam" id="PF05649"/>
    </source>
</evidence>
<dbReference type="InterPro" id="IPR000718">
    <property type="entry name" value="Peptidase_M13"/>
</dbReference>
<dbReference type="AlphaFoldDB" id="A0AAV4HXG8"/>
<evidence type="ECO:0000259" key="8">
    <source>
        <dbReference type="Pfam" id="PF01431"/>
    </source>
</evidence>
<comment type="caution">
    <text evidence="10">The sequence shown here is derived from an EMBL/GenBank/DDBJ whole genome shotgun (WGS) entry which is preliminary data.</text>
</comment>
<dbReference type="EMBL" id="BMAT01012888">
    <property type="protein sequence ID" value="GFS01422.1"/>
    <property type="molecule type" value="Genomic_DNA"/>
</dbReference>
<dbReference type="GO" id="GO:0046872">
    <property type="term" value="F:metal ion binding"/>
    <property type="evidence" value="ECO:0007669"/>
    <property type="project" value="UniProtKB-KW"/>
</dbReference>
<feature type="domain" description="Peptidase M13 N-terminal" evidence="9">
    <location>
        <begin position="15"/>
        <end position="59"/>
    </location>
</feature>
<dbReference type="Pfam" id="PF05649">
    <property type="entry name" value="Peptidase_M13_N"/>
    <property type="match status" value="1"/>
</dbReference>
<keyword evidence="11" id="KW-1185">Reference proteome</keyword>
<evidence type="ECO:0000256" key="5">
    <source>
        <dbReference type="ARBA" id="ARBA00022801"/>
    </source>
</evidence>
<keyword evidence="6" id="KW-0862">Zinc</keyword>
<comment type="similarity">
    <text evidence="2">Belongs to the peptidase M13 family.</text>
</comment>
<feature type="domain" description="Peptidase M13 C-terminal" evidence="8">
    <location>
        <begin position="107"/>
        <end position="286"/>
    </location>
</feature>
<dbReference type="Gene3D" id="3.40.390.10">
    <property type="entry name" value="Collagenase (Catalytic Domain)"/>
    <property type="match status" value="1"/>
</dbReference>
<dbReference type="SUPFAM" id="SSF55486">
    <property type="entry name" value="Metalloproteases ('zincins'), catalytic domain"/>
    <property type="match status" value="1"/>
</dbReference>
<dbReference type="InterPro" id="IPR008753">
    <property type="entry name" value="Peptidase_M13_N"/>
</dbReference>
<keyword evidence="7" id="KW-0482">Metalloprotease</keyword>
<dbReference type="PANTHER" id="PTHR11733">
    <property type="entry name" value="ZINC METALLOPROTEASE FAMILY M13 NEPRILYSIN-RELATED"/>
    <property type="match status" value="1"/>
</dbReference>
<dbReference type="GO" id="GO:0004222">
    <property type="term" value="F:metalloendopeptidase activity"/>
    <property type="evidence" value="ECO:0007669"/>
    <property type="project" value="InterPro"/>
</dbReference>
<keyword evidence="5" id="KW-0378">Hydrolase</keyword>
<name>A0AAV4HXG8_9GAST</name>
<evidence type="ECO:0000256" key="7">
    <source>
        <dbReference type="ARBA" id="ARBA00023049"/>
    </source>
</evidence>
<evidence type="ECO:0000256" key="1">
    <source>
        <dbReference type="ARBA" id="ARBA00001947"/>
    </source>
</evidence>
<evidence type="ECO:0000256" key="6">
    <source>
        <dbReference type="ARBA" id="ARBA00022833"/>
    </source>
</evidence>
<dbReference type="GO" id="GO:0016485">
    <property type="term" value="P:protein processing"/>
    <property type="evidence" value="ECO:0007669"/>
    <property type="project" value="TreeGrafter"/>
</dbReference>
<evidence type="ECO:0000256" key="3">
    <source>
        <dbReference type="ARBA" id="ARBA00022670"/>
    </source>
</evidence>
<accession>A0AAV4HXG8</accession>
<dbReference type="PROSITE" id="PS51885">
    <property type="entry name" value="NEPRILYSIN"/>
    <property type="match status" value="1"/>
</dbReference>
<evidence type="ECO:0000256" key="2">
    <source>
        <dbReference type="ARBA" id="ARBA00007357"/>
    </source>
</evidence>
<keyword evidence="4" id="KW-0479">Metal-binding</keyword>
<evidence type="ECO:0000313" key="11">
    <source>
        <dbReference type="Proteomes" id="UP000762676"/>
    </source>
</evidence>